<dbReference type="PROSITE" id="PS00211">
    <property type="entry name" value="ABC_TRANSPORTER_1"/>
    <property type="match status" value="1"/>
</dbReference>
<sequence>MAAIAIIVFAAWRLFTTSWLLALVVLLGAPLLLALVSLLSRKFEGHSAQEQEAAAVTASLATDYLKGLRTLKALGAVQNASVRYQDQSQIAKSYAVRAAGSLSVLSGLTVFINGIYLAAIALIGGNLAIAGQMSIGDLVAGLGLAQLLLGPLQALSSTGSLAGQARASAARISAVLDAKVPAQPQRGAKQRHHSSEIIGLVGVSVATPTASTDFVESLRHEFGSAILIDAHHTVLFNGTLRQNVALAAGAKDHVAAAIAAAALADVIESLPEGLDSGIGDDGQWLSGGQRQRVDLARALAANPEILVLQDPTSAVDSVTEADIAQGIKTMRSGQTTVLMTDSPALLAVCDRVIRL</sequence>
<dbReference type="PANTHER" id="PTHR43394">
    <property type="entry name" value="ATP-DEPENDENT PERMEASE MDL1, MITOCHONDRIAL"/>
    <property type="match status" value="1"/>
</dbReference>
<protein>
    <submittedName>
        <fullName evidence="8">Tetracycline resistance protein</fullName>
    </submittedName>
</protein>
<dbReference type="KEGG" id="rsa:RSal33209_0457"/>
<dbReference type="Proteomes" id="UP000002007">
    <property type="component" value="Chromosome"/>
</dbReference>
<reference evidence="9" key="1">
    <citation type="journal article" date="2008" name="J. Bacteriol.">
        <title>Genome sequence of the fish pathogen Renibacterium salmoninarum suggests reductive evolution away from an environmental Arthrobacter ancestor.</title>
        <authorList>
            <person name="Wiens G.D."/>
            <person name="Rockey D.D."/>
            <person name="Wu Z."/>
            <person name="Chang J."/>
            <person name="Levy R."/>
            <person name="Crane S."/>
            <person name="Chen D.S."/>
            <person name="Capri G.R."/>
            <person name="Burnett J.R."/>
            <person name="Sudheesh P.S."/>
            <person name="Schipma M.J."/>
            <person name="Burd H."/>
            <person name="Bhattacharyya A."/>
            <person name="Rhodes L.D."/>
            <person name="Kaul R."/>
            <person name="Strom M.S."/>
        </authorList>
    </citation>
    <scope>NUCLEOTIDE SEQUENCE [LARGE SCALE GENOMIC DNA]</scope>
    <source>
        <strain evidence="9">ATCC 33209 / DSM 20767 / JCM 11484 / NBRC 15589 / NCIMB 2235</strain>
    </source>
</reference>
<dbReference type="InterPro" id="IPR039421">
    <property type="entry name" value="Type_1_exporter"/>
</dbReference>
<dbReference type="Pfam" id="PF00005">
    <property type="entry name" value="ABC_tran"/>
    <property type="match status" value="1"/>
</dbReference>
<evidence type="ECO:0000313" key="9">
    <source>
        <dbReference type="Proteomes" id="UP000002007"/>
    </source>
</evidence>
<dbReference type="Gene3D" id="3.40.50.300">
    <property type="entry name" value="P-loop containing nucleotide triphosphate hydrolases"/>
    <property type="match status" value="1"/>
</dbReference>
<dbReference type="InterPro" id="IPR027417">
    <property type="entry name" value="P-loop_NTPase"/>
</dbReference>
<accession>A9WM75</accession>
<dbReference type="eggNOG" id="COG1132">
    <property type="taxonomic scope" value="Bacteria"/>
</dbReference>
<dbReference type="HOGENOM" id="CLU_000604_84_3_11"/>
<dbReference type="PROSITE" id="PS50929">
    <property type="entry name" value="ABC_TM1F"/>
    <property type="match status" value="1"/>
</dbReference>
<evidence type="ECO:0000256" key="2">
    <source>
        <dbReference type="ARBA" id="ARBA00022692"/>
    </source>
</evidence>
<feature type="domain" description="ABC transmembrane type-1" evidence="7">
    <location>
        <begin position="1"/>
        <end position="164"/>
    </location>
</feature>
<feature type="domain" description="ABC transporter" evidence="6">
    <location>
        <begin position="170"/>
        <end position="355"/>
    </location>
</feature>
<dbReference type="InterPro" id="IPR011527">
    <property type="entry name" value="ABC1_TM_dom"/>
</dbReference>
<keyword evidence="9" id="KW-1185">Reference proteome</keyword>
<keyword evidence="4 5" id="KW-0472">Membrane</keyword>
<dbReference type="SUPFAM" id="SSF52540">
    <property type="entry name" value="P-loop containing nucleoside triphosphate hydrolases"/>
    <property type="match status" value="1"/>
</dbReference>
<dbReference type="AlphaFoldDB" id="A9WM75"/>
<keyword evidence="2 5" id="KW-0812">Transmembrane</keyword>
<dbReference type="PANTHER" id="PTHR43394:SF1">
    <property type="entry name" value="ATP-BINDING CASSETTE SUB-FAMILY B MEMBER 10, MITOCHONDRIAL"/>
    <property type="match status" value="1"/>
</dbReference>
<dbReference type="STRING" id="288705.RSal33209_0457"/>
<gene>
    <name evidence="8" type="primary">tetA.1</name>
    <name evidence="8" type="ordered locus">RSal33209_0457</name>
</gene>
<evidence type="ECO:0000259" key="7">
    <source>
        <dbReference type="PROSITE" id="PS50929"/>
    </source>
</evidence>
<dbReference type="InterPro" id="IPR017871">
    <property type="entry name" value="ABC_transporter-like_CS"/>
</dbReference>
<comment type="subcellular location">
    <subcellularLocation>
        <location evidence="1">Cell membrane</location>
        <topology evidence="1">Multi-pass membrane protein</topology>
    </subcellularLocation>
</comment>
<evidence type="ECO:0000256" key="3">
    <source>
        <dbReference type="ARBA" id="ARBA00022989"/>
    </source>
</evidence>
<evidence type="ECO:0000256" key="4">
    <source>
        <dbReference type="ARBA" id="ARBA00023136"/>
    </source>
</evidence>
<keyword evidence="3 5" id="KW-1133">Transmembrane helix</keyword>
<dbReference type="SUPFAM" id="SSF90123">
    <property type="entry name" value="ABC transporter transmembrane region"/>
    <property type="match status" value="1"/>
</dbReference>
<dbReference type="Gene3D" id="1.20.1560.10">
    <property type="entry name" value="ABC transporter type 1, transmembrane domain"/>
    <property type="match status" value="1"/>
</dbReference>
<dbReference type="GO" id="GO:0005524">
    <property type="term" value="F:ATP binding"/>
    <property type="evidence" value="ECO:0007669"/>
    <property type="project" value="InterPro"/>
</dbReference>
<dbReference type="EMBL" id="CP000910">
    <property type="protein sequence ID" value="ABY22207.1"/>
    <property type="molecule type" value="Genomic_DNA"/>
</dbReference>
<dbReference type="PROSITE" id="PS50893">
    <property type="entry name" value="ABC_TRANSPORTER_2"/>
    <property type="match status" value="1"/>
</dbReference>
<evidence type="ECO:0000259" key="6">
    <source>
        <dbReference type="PROSITE" id="PS50893"/>
    </source>
</evidence>
<dbReference type="InterPro" id="IPR036640">
    <property type="entry name" value="ABC1_TM_sf"/>
</dbReference>
<dbReference type="InterPro" id="IPR003439">
    <property type="entry name" value="ABC_transporter-like_ATP-bd"/>
</dbReference>
<evidence type="ECO:0000256" key="1">
    <source>
        <dbReference type="ARBA" id="ARBA00004651"/>
    </source>
</evidence>
<dbReference type="GO" id="GO:0016887">
    <property type="term" value="F:ATP hydrolysis activity"/>
    <property type="evidence" value="ECO:0007669"/>
    <property type="project" value="InterPro"/>
</dbReference>
<dbReference type="GO" id="GO:0015421">
    <property type="term" value="F:ABC-type oligopeptide transporter activity"/>
    <property type="evidence" value="ECO:0007669"/>
    <property type="project" value="TreeGrafter"/>
</dbReference>
<dbReference type="GO" id="GO:0005886">
    <property type="term" value="C:plasma membrane"/>
    <property type="evidence" value="ECO:0007669"/>
    <property type="project" value="UniProtKB-SubCell"/>
</dbReference>
<dbReference type="Pfam" id="PF00664">
    <property type="entry name" value="ABC_membrane"/>
    <property type="match status" value="1"/>
</dbReference>
<feature type="transmembrane region" description="Helical" evidence="5">
    <location>
        <begin position="19"/>
        <end position="39"/>
    </location>
</feature>
<organism evidence="8 9">
    <name type="scientific">Renibacterium salmoninarum (strain ATCC 33209 / DSM 20767 / JCM 11484 / NBRC 15589 / NCIMB 2235)</name>
    <dbReference type="NCBI Taxonomy" id="288705"/>
    <lineage>
        <taxon>Bacteria</taxon>
        <taxon>Bacillati</taxon>
        <taxon>Actinomycetota</taxon>
        <taxon>Actinomycetes</taxon>
        <taxon>Micrococcales</taxon>
        <taxon>Micrococcaceae</taxon>
        <taxon>Renibacterium</taxon>
    </lineage>
</organism>
<name>A9WM75_RENSM</name>
<evidence type="ECO:0000256" key="5">
    <source>
        <dbReference type="SAM" id="Phobius"/>
    </source>
</evidence>
<evidence type="ECO:0000313" key="8">
    <source>
        <dbReference type="EMBL" id="ABY22207.1"/>
    </source>
</evidence>
<feature type="transmembrane region" description="Helical" evidence="5">
    <location>
        <begin position="102"/>
        <end position="123"/>
    </location>
</feature>
<proteinExistence type="predicted"/>